<dbReference type="PANTHER" id="PTHR11567">
    <property type="entry name" value="ACID PHOSPHATASE-RELATED"/>
    <property type="match status" value="1"/>
</dbReference>
<feature type="signal peptide" evidence="2">
    <location>
        <begin position="1"/>
        <end position="17"/>
    </location>
</feature>
<dbReference type="SUPFAM" id="SSF53254">
    <property type="entry name" value="Phosphoglycerate mutase-like"/>
    <property type="match status" value="1"/>
</dbReference>
<sequence length="565" mass="62860">MLSLGLTLLFSGTATLASRDTFYPPLNHSTFITNTSYGTYGGIYTAPAESASSPSADDVYNYCSMPHPRGETYSLPPPVANHSIKAKLVYLEYLQRHQRRTPYNILPGGENQEYNCDNLDPHVYAAPASQHPPPVAVYGQAYSDPTNPYLTTYVNGSCQYPQLTLGGLLDGYEHGRDLRAVYGRRLGLIPSNPDQKKVWFRSSSSTLTQGSAGAVLRGLWPEYHEPIPVHQQASAVDTVNRGFPCSARNTLLSAIQSTAEWNEHLTVTQALRDKLATMFDAQDESAWTSNFDHFADNFQARLCNGYRLPCRVQDRTQCVAAAEADEVFRAGDWEYNYIWRRSANATRYIQVIEGLFIGEIVRKLEAVAEGASKLVYSHNFVHDGDISPILGALGITVMRWPGMGSNIAFEVWKTSTSEYFARVLYSGHAIETIHGRLDWIPLSKLVDILRPFIPEDIKSIYRAFPLHRAGLHSLSDESLATHLNSAAVLYDLGQMTVVRLSKDLGLKGGGNMLPCEAEVLRIVASKPGIRAPRVHRSFQVADDKRHSGTMDYIVMDYINIRSTSR</sequence>
<evidence type="ECO:0000313" key="4">
    <source>
        <dbReference type="Proteomes" id="UP000051487"/>
    </source>
</evidence>
<dbReference type="Gene3D" id="3.40.50.1240">
    <property type="entry name" value="Phosphoglycerate mutase-like"/>
    <property type="match status" value="1"/>
</dbReference>
<comment type="similarity">
    <text evidence="1">Belongs to the histidine acid phosphatase family.</text>
</comment>
<accession>A0AAN4PDF4</accession>
<dbReference type="CDD" id="cd07061">
    <property type="entry name" value="HP_HAP_like"/>
    <property type="match status" value="1"/>
</dbReference>
<gene>
    <name evidence="3" type="ORF">ALT_1352</name>
</gene>
<proteinExistence type="inferred from homology"/>
<keyword evidence="2" id="KW-0732">Signal</keyword>
<comment type="caution">
    <text evidence="3">The sequence shown here is derived from an EMBL/GenBank/DDBJ whole genome shotgun (WGS) entry which is preliminary data.</text>
</comment>
<dbReference type="InterPro" id="IPR000560">
    <property type="entry name" value="His_Pase_clade-2"/>
</dbReference>
<protein>
    <recommendedName>
        <fullName evidence="5">Counting factor 60</fullName>
    </recommendedName>
</protein>
<dbReference type="EMBL" id="BCLY01000004">
    <property type="protein sequence ID" value="GAQ04031.1"/>
    <property type="molecule type" value="Genomic_DNA"/>
</dbReference>
<evidence type="ECO:0000313" key="3">
    <source>
        <dbReference type="EMBL" id="GAQ04031.1"/>
    </source>
</evidence>
<feature type="chain" id="PRO_5042874585" description="Counting factor 60" evidence="2">
    <location>
        <begin position="18"/>
        <end position="565"/>
    </location>
</feature>
<dbReference type="AlphaFoldDB" id="A0AAN4PDF4"/>
<organism evidence="3 4">
    <name type="scientific">Aspergillus lentulus</name>
    <dbReference type="NCBI Taxonomy" id="293939"/>
    <lineage>
        <taxon>Eukaryota</taxon>
        <taxon>Fungi</taxon>
        <taxon>Dikarya</taxon>
        <taxon>Ascomycota</taxon>
        <taxon>Pezizomycotina</taxon>
        <taxon>Eurotiomycetes</taxon>
        <taxon>Eurotiomycetidae</taxon>
        <taxon>Eurotiales</taxon>
        <taxon>Aspergillaceae</taxon>
        <taxon>Aspergillus</taxon>
        <taxon>Aspergillus subgen. Fumigati</taxon>
    </lineage>
</organism>
<dbReference type="Proteomes" id="UP000051487">
    <property type="component" value="Unassembled WGS sequence"/>
</dbReference>
<evidence type="ECO:0000256" key="1">
    <source>
        <dbReference type="ARBA" id="ARBA00005375"/>
    </source>
</evidence>
<dbReference type="InterPro" id="IPR029033">
    <property type="entry name" value="His_PPase_superfam"/>
</dbReference>
<dbReference type="GO" id="GO:0016791">
    <property type="term" value="F:phosphatase activity"/>
    <property type="evidence" value="ECO:0007669"/>
    <property type="project" value="TreeGrafter"/>
</dbReference>
<evidence type="ECO:0000256" key="2">
    <source>
        <dbReference type="SAM" id="SignalP"/>
    </source>
</evidence>
<dbReference type="PANTHER" id="PTHR11567:SF195">
    <property type="entry name" value="ACID PHOSPHATASE, PUTATIVE (AFU_ORTHOLOGUE AFUA_3G14570)-RELATED"/>
    <property type="match status" value="1"/>
</dbReference>
<dbReference type="Pfam" id="PF00328">
    <property type="entry name" value="His_Phos_2"/>
    <property type="match status" value="1"/>
</dbReference>
<reference evidence="3 4" key="1">
    <citation type="submission" date="2015-11" db="EMBL/GenBank/DDBJ databases">
        <title>Aspergillus lentulus strain IFM 54703T.</title>
        <authorList>
            <person name="Kusuya Y."/>
            <person name="Sakai K."/>
            <person name="Kamei K."/>
            <person name="Takahashi H."/>
            <person name="Yaguchi T."/>
        </authorList>
    </citation>
    <scope>NUCLEOTIDE SEQUENCE [LARGE SCALE GENOMIC DNA]</scope>
    <source>
        <strain evidence="3 4">IFM 54703</strain>
    </source>
</reference>
<name>A0AAN4PDF4_ASPLE</name>
<evidence type="ECO:0008006" key="5">
    <source>
        <dbReference type="Google" id="ProtNLM"/>
    </source>
</evidence>
<dbReference type="InterPro" id="IPR050645">
    <property type="entry name" value="Histidine_acid_phosphatase"/>
</dbReference>